<evidence type="ECO:0000313" key="2">
    <source>
        <dbReference type="Proteomes" id="UP000789572"/>
    </source>
</evidence>
<feature type="non-terminal residue" evidence="1">
    <location>
        <position position="55"/>
    </location>
</feature>
<comment type="caution">
    <text evidence="1">The sequence shown here is derived from an EMBL/GenBank/DDBJ whole genome shotgun (WGS) entry which is preliminary data.</text>
</comment>
<gene>
    <name evidence="1" type="ORF">POCULU_LOCUS10250</name>
</gene>
<dbReference type="OrthoDB" id="10356603at2759"/>
<dbReference type="Proteomes" id="UP000789572">
    <property type="component" value="Unassembled WGS sequence"/>
</dbReference>
<proteinExistence type="predicted"/>
<sequence length="55" mass="6368">MDQENQLLSAKMYLEQPMFSEKGFKALDYIENDFVWAFGFITPLFGIISAENVTE</sequence>
<keyword evidence="2" id="KW-1185">Reference proteome</keyword>
<accession>A0A9N9DXF3</accession>
<protein>
    <submittedName>
        <fullName evidence="1">2244_t:CDS:1</fullName>
    </submittedName>
</protein>
<evidence type="ECO:0000313" key="1">
    <source>
        <dbReference type="EMBL" id="CAG8656902.1"/>
    </source>
</evidence>
<organism evidence="1 2">
    <name type="scientific">Paraglomus occultum</name>
    <dbReference type="NCBI Taxonomy" id="144539"/>
    <lineage>
        <taxon>Eukaryota</taxon>
        <taxon>Fungi</taxon>
        <taxon>Fungi incertae sedis</taxon>
        <taxon>Mucoromycota</taxon>
        <taxon>Glomeromycotina</taxon>
        <taxon>Glomeromycetes</taxon>
        <taxon>Paraglomerales</taxon>
        <taxon>Paraglomeraceae</taxon>
        <taxon>Paraglomus</taxon>
    </lineage>
</organism>
<reference evidence="1" key="1">
    <citation type="submission" date="2021-06" db="EMBL/GenBank/DDBJ databases">
        <authorList>
            <person name="Kallberg Y."/>
            <person name="Tangrot J."/>
            <person name="Rosling A."/>
        </authorList>
    </citation>
    <scope>NUCLEOTIDE SEQUENCE</scope>
    <source>
        <strain evidence="1">IA702</strain>
    </source>
</reference>
<name>A0A9N9DXF3_9GLOM</name>
<dbReference type="EMBL" id="CAJVPJ010004923">
    <property type="protein sequence ID" value="CAG8656902.1"/>
    <property type="molecule type" value="Genomic_DNA"/>
</dbReference>
<dbReference type="AlphaFoldDB" id="A0A9N9DXF3"/>